<dbReference type="Proteomes" id="UP000255389">
    <property type="component" value="Unassembled WGS sequence"/>
</dbReference>
<dbReference type="InterPro" id="IPR036097">
    <property type="entry name" value="HisK_dim/P_sf"/>
</dbReference>
<dbReference type="Gene3D" id="3.30.565.10">
    <property type="entry name" value="Histidine kinase-like ATPase, C-terminal domain"/>
    <property type="match status" value="1"/>
</dbReference>
<dbReference type="Pfam" id="PF00512">
    <property type="entry name" value="HisKA"/>
    <property type="match status" value="1"/>
</dbReference>
<feature type="region of interest" description="Disordered" evidence="11">
    <location>
        <begin position="1"/>
        <end position="20"/>
    </location>
</feature>
<evidence type="ECO:0000256" key="10">
    <source>
        <dbReference type="ARBA" id="ARBA00023136"/>
    </source>
</evidence>
<evidence type="ECO:0000256" key="8">
    <source>
        <dbReference type="ARBA" id="ARBA00022989"/>
    </source>
</evidence>
<dbReference type="InterPro" id="IPR003661">
    <property type="entry name" value="HisK_dim/P_dom"/>
</dbReference>
<dbReference type="Pfam" id="PF00672">
    <property type="entry name" value="HAMP"/>
    <property type="match status" value="1"/>
</dbReference>
<dbReference type="Gene3D" id="6.10.340.10">
    <property type="match status" value="1"/>
</dbReference>
<evidence type="ECO:0000256" key="3">
    <source>
        <dbReference type="ARBA" id="ARBA00012438"/>
    </source>
</evidence>
<keyword evidence="7 15" id="KW-0418">Kinase</keyword>
<dbReference type="InterPro" id="IPR036890">
    <property type="entry name" value="HATPase_C_sf"/>
</dbReference>
<dbReference type="PANTHER" id="PTHR45436">
    <property type="entry name" value="SENSOR HISTIDINE KINASE YKOH"/>
    <property type="match status" value="1"/>
</dbReference>
<keyword evidence="6 12" id="KW-0812">Transmembrane</keyword>
<feature type="domain" description="Histidine kinase" evidence="13">
    <location>
        <begin position="274"/>
        <end position="484"/>
    </location>
</feature>
<comment type="subcellular location">
    <subcellularLocation>
        <location evidence="2">Cell membrane</location>
    </subcellularLocation>
</comment>
<dbReference type="SMART" id="SM00304">
    <property type="entry name" value="HAMP"/>
    <property type="match status" value="1"/>
</dbReference>
<evidence type="ECO:0000256" key="6">
    <source>
        <dbReference type="ARBA" id="ARBA00022692"/>
    </source>
</evidence>
<feature type="transmembrane region" description="Helical" evidence="12">
    <location>
        <begin position="189"/>
        <end position="212"/>
    </location>
</feature>
<keyword evidence="10 12" id="KW-0472">Membrane</keyword>
<dbReference type="SUPFAM" id="SSF55874">
    <property type="entry name" value="ATPase domain of HSP90 chaperone/DNA topoisomerase II/histidine kinase"/>
    <property type="match status" value="1"/>
</dbReference>
<dbReference type="PROSITE" id="PS50109">
    <property type="entry name" value="HIS_KIN"/>
    <property type="match status" value="1"/>
</dbReference>
<sequence>MGADRWAERPDGGASVGGEGVHGARVSGRASMLSQWRGCLGGIAVRSALVAAVVVLAGLVIVGSASAMLLYRMMCADVDNAAVARARAVADVLGKEPPDEVDSVLLDTDHRIVAVQIVDAAGVVVQRSDGASQAPLIPIQDKDSRAGVLATDDDDVRVSTTTATSRKGKQYTVLVGGGIESIEQMMSTVGWMLAITAPIVAAVAAVVTYLLVRRSLRSVEAIRSRVSEISASDLGERVPVGARSDEISALAVTMNDMLARVEAGHAAQRRFVGDASHELRSPLATVVSALEIGATHPDVLDRTLLTTALLPEARRMQTLVENLLLLARADEHGLPLLRAEVDLDDLAAAEVARLKRETPLRITSELSAVKAYVDPDGFVRVLRNLADNAARHAASEVSIVVRTAAEHAVVQVIDDGPGIPAAQRDKVFERFVRLDSDRSRRAGGTGLGLAIVAEIVGAHDGTVSISDREGIAGTVVTVQLPLANSPDSSR</sequence>
<evidence type="ECO:0000256" key="12">
    <source>
        <dbReference type="SAM" id="Phobius"/>
    </source>
</evidence>
<dbReference type="CDD" id="cd00075">
    <property type="entry name" value="HATPase"/>
    <property type="match status" value="1"/>
</dbReference>
<dbReference type="PANTHER" id="PTHR45436:SF5">
    <property type="entry name" value="SENSOR HISTIDINE KINASE TRCS"/>
    <property type="match status" value="1"/>
</dbReference>
<evidence type="ECO:0000256" key="7">
    <source>
        <dbReference type="ARBA" id="ARBA00022777"/>
    </source>
</evidence>
<evidence type="ECO:0000256" key="9">
    <source>
        <dbReference type="ARBA" id="ARBA00023012"/>
    </source>
</evidence>
<feature type="transmembrane region" description="Helical" evidence="12">
    <location>
        <begin position="43"/>
        <end position="71"/>
    </location>
</feature>
<protein>
    <recommendedName>
        <fullName evidence="3">histidine kinase</fullName>
        <ecNumber evidence="3">2.7.13.3</ecNumber>
    </recommendedName>
</protein>
<dbReference type="SMART" id="SM00388">
    <property type="entry name" value="HisKA"/>
    <property type="match status" value="1"/>
</dbReference>
<evidence type="ECO:0000256" key="2">
    <source>
        <dbReference type="ARBA" id="ARBA00004236"/>
    </source>
</evidence>
<evidence type="ECO:0000313" key="15">
    <source>
        <dbReference type="EMBL" id="SUA04769.1"/>
    </source>
</evidence>
<evidence type="ECO:0000256" key="11">
    <source>
        <dbReference type="SAM" id="MobiDB-lite"/>
    </source>
</evidence>
<reference evidence="15 16" key="1">
    <citation type="submission" date="2018-06" db="EMBL/GenBank/DDBJ databases">
        <authorList>
            <consortium name="Pathogen Informatics"/>
            <person name="Doyle S."/>
        </authorList>
    </citation>
    <scope>NUCLEOTIDE SEQUENCE [LARGE SCALE GENOMIC DNA]</scope>
    <source>
        <strain evidence="15 16">NCTC1542</strain>
    </source>
</reference>
<evidence type="ECO:0000313" key="16">
    <source>
        <dbReference type="Proteomes" id="UP000255389"/>
    </source>
</evidence>
<dbReference type="AlphaFoldDB" id="A0A378V546"/>
<keyword evidence="9" id="KW-0902">Two-component regulatory system</keyword>
<name>A0A378V546_MYCFO</name>
<dbReference type="EMBL" id="UGQY01000004">
    <property type="protein sequence ID" value="SUA04769.1"/>
    <property type="molecule type" value="Genomic_DNA"/>
</dbReference>
<dbReference type="EC" id="2.7.13.3" evidence="3"/>
<dbReference type="SUPFAM" id="SSF158472">
    <property type="entry name" value="HAMP domain-like"/>
    <property type="match status" value="1"/>
</dbReference>
<dbReference type="Gene3D" id="1.10.287.130">
    <property type="match status" value="1"/>
</dbReference>
<dbReference type="Pfam" id="PF02518">
    <property type="entry name" value="HATPase_c"/>
    <property type="match status" value="1"/>
</dbReference>
<gene>
    <name evidence="15" type="primary">tcrY_4</name>
    <name evidence="15" type="ORF">NCTC1542_06277</name>
</gene>
<dbReference type="CDD" id="cd06225">
    <property type="entry name" value="HAMP"/>
    <property type="match status" value="1"/>
</dbReference>
<dbReference type="InterPro" id="IPR005467">
    <property type="entry name" value="His_kinase_dom"/>
</dbReference>
<dbReference type="CDD" id="cd00082">
    <property type="entry name" value="HisKA"/>
    <property type="match status" value="1"/>
</dbReference>
<dbReference type="InterPro" id="IPR003660">
    <property type="entry name" value="HAMP_dom"/>
</dbReference>
<evidence type="ECO:0000259" key="13">
    <source>
        <dbReference type="PROSITE" id="PS50109"/>
    </source>
</evidence>
<accession>A0A378V546</accession>
<evidence type="ECO:0000256" key="5">
    <source>
        <dbReference type="ARBA" id="ARBA00022679"/>
    </source>
</evidence>
<dbReference type="PROSITE" id="PS50885">
    <property type="entry name" value="HAMP"/>
    <property type="match status" value="1"/>
</dbReference>
<organism evidence="15 16">
    <name type="scientific">Mycolicibacterium fortuitum</name>
    <name type="common">Mycobacterium fortuitum</name>
    <dbReference type="NCBI Taxonomy" id="1766"/>
    <lineage>
        <taxon>Bacteria</taxon>
        <taxon>Bacillati</taxon>
        <taxon>Actinomycetota</taxon>
        <taxon>Actinomycetes</taxon>
        <taxon>Mycobacteriales</taxon>
        <taxon>Mycobacteriaceae</taxon>
        <taxon>Mycolicibacterium</taxon>
    </lineage>
</organism>
<dbReference type="InterPro" id="IPR050428">
    <property type="entry name" value="TCS_sensor_his_kinase"/>
</dbReference>
<dbReference type="InterPro" id="IPR004358">
    <property type="entry name" value="Sig_transdc_His_kin-like_C"/>
</dbReference>
<evidence type="ECO:0000259" key="14">
    <source>
        <dbReference type="PROSITE" id="PS50885"/>
    </source>
</evidence>
<dbReference type="InterPro" id="IPR003594">
    <property type="entry name" value="HATPase_dom"/>
</dbReference>
<feature type="compositionally biased region" description="Basic and acidic residues" evidence="11">
    <location>
        <begin position="1"/>
        <end position="11"/>
    </location>
</feature>
<proteinExistence type="predicted"/>
<evidence type="ECO:0000256" key="1">
    <source>
        <dbReference type="ARBA" id="ARBA00000085"/>
    </source>
</evidence>
<feature type="domain" description="HAMP" evidence="14">
    <location>
        <begin position="213"/>
        <end position="266"/>
    </location>
</feature>
<dbReference type="SUPFAM" id="SSF47384">
    <property type="entry name" value="Homodimeric domain of signal transducing histidine kinase"/>
    <property type="match status" value="1"/>
</dbReference>
<keyword evidence="8 12" id="KW-1133">Transmembrane helix</keyword>
<evidence type="ECO:0000256" key="4">
    <source>
        <dbReference type="ARBA" id="ARBA00022553"/>
    </source>
</evidence>
<keyword evidence="5 15" id="KW-0808">Transferase</keyword>
<keyword evidence="4" id="KW-0597">Phosphoprotein</keyword>
<comment type="catalytic activity">
    <reaction evidence="1">
        <text>ATP + protein L-histidine = ADP + protein N-phospho-L-histidine.</text>
        <dbReference type="EC" id="2.7.13.3"/>
    </reaction>
</comment>
<dbReference type="GO" id="GO:0005886">
    <property type="term" value="C:plasma membrane"/>
    <property type="evidence" value="ECO:0007669"/>
    <property type="project" value="UniProtKB-SubCell"/>
</dbReference>
<dbReference type="GO" id="GO:0000155">
    <property type="term" value="F:phosphorelay sensor kinase activity"/>
    <property type="evidence" value="ECO:0007669"/>
    <property type="project" value="InterPro"/>
</dbReference>
<dbReference type="SMART" id="SM00387">
    <property type="entry name" value="HATPase_c"/>
    <property type="match status" value="1"/>
</dbReference>
<dbReference type="PRINTS" id="PR00344">
    <property type="entry name" value="BCTRLSENSOR"/>
</dbReference>